<keyword evidence="6" id="KW-1185">Reference proteome</keyword>
<protein>
    <recommendedName>
        <fullName evidence="7">Nucleolar complex protein 2 homolog</fullName>
    </recommendedName>
</protein>
<dbReference type="GO" id="GO:0030691">
    <property type="term" value="C:Noc2p-Noc3p complex"/>
    <property type="evidence" value="ECO:0007669"/>
    <property type="project" value="TreeGrafter"/>
</dbReference>
<evidence type="ECO:0000313" key="5">
    <source>
        <dbReference type="EMBL" id="CAF1651045.1"/>
    </source>
</evidence>
<gene>
    <name evidence="5" type="ORF">XAT740_LOCUS54980</name>
</gene>
<dbReference type="InterPro" id="IPR016024">
    <property type="entry name" value="ARM-type_fold"/>
</dbReference>
<organism evidence="5 6">
    <name type="scientific">Adineta ricciae</name>
    <name type="common">Rotifer</name>
    <dbReference type="NCBI Taxonomy" id="249248"/>
    <lineage>
        <taxon>Eukaryota</taxon>
        <taxon>Metazoa</taxon>
        <taxon>Spiralia</taxon>
        <taxon>Gnathifera</taxon>
        <taxon>Rotifera</taxon>
        <taxon>Eurotatoria</taxon>
        <taxon>Bdelloidea</taxon>
        <taxon>Adinetida</taxon>
        <taxon>Adinetidae</taxon>
        <taxon>Adineta</taxon>
    </lineage>
</organism>
<dbReference type="GO" id="GO:0042393">
    <property type="term" value="F:histone binding"/>
    <property type="evidence" value="ECO:0007669"/>
    <property type="project" value="TreeGrafter"/>
</dbReference>
<dbReference type="Proteomes" id="UP000663828">
    <property type="component" value="Unassembled WGS sequence"/>
</dbReference>
<dbReference type="PANTHER" id="PTHR12687">
    <property type="entry name" value="NUCLEOLAR COMPLEX 2 AND RAD4-RELATED"/>
    <property type="match status" value="1"/>
</dbReference>
<name>A0A816EVF7_ADIRI</name>
<dbReference type="GO" id="GO:0030690">
    <property type="term" value="C:Noc1p-Noc2p complex"/>
    <property type="evidence" value="ECO:0007669"/>
    <property type="project" value="TreeGrafter"/>
</dbReference>
<evidence type="ECO:0000256" key="2">
    <source>
        <dbReference type="ARBA" id="ARBA00005907"/>
    </source>
</evidence>
<dbReference type="SUPFAM" id="SSF48371">
    <property type="entry name" value="ARM repeat"/>
    <property type="match status" value="1"/>
</dbReference>
<evidence type="ECO:0000313" key="6">
    <source>
        <dbReference type="Proteomes" id="UP000663828"/>
    </source>
</evidence>
<dbReference type="GO" id="GO:0005654">
    <property type="term" value="C:nucleoplasm"/>
    <property type="evidence" value="ECO:0007669"/>
    <property type="project" value="TreeGrafter"/>
</dbReference>
<feature type="non-terminal residue" evidence="5">
    <location>
        <position position="1"/>
    </location>
</feature>
<dbReference type="AlphaFoldDB" id="A0A816EVF7"/>
<dbReference type="GO" id="GO:0005730">
    <property type="term" value="C:nucleolus"/>
    <property type="evidence" value="ECO:0007669"/>
    <property type="project" value="TreeGrafter"/>
</dbReference>
<evidence type="ECO:0008006" key="7">
    <source>
        <dbReference type="Google" id="ProtNLM"/>
    </source>
</evidence>
<dbReference type="GO" id="GO:0003714">
    <property type="term" value="F:transcription corepressor activity"/>
    <property type="evidence" value="ECO:0007669"/>
    <property type="project" value="TreeGrafter"/>
</dbReference>
<feature type="compositionally biased region" description="Acidic residues" evidence="4">
    <location>
        <begin position="340"/>
        <end position="365"/>
    </location>
</feature>
<proteinExistence type="inferred from homology"/>
<dbReference type="EMBL" id="CAJNOR010010094">
    <property type="protein sequence ID" value="CAF1651045.1"/>
    <property type="molecule type" value="Genomic_DNA"/>
</dbReference>
<sequence>SLVELYSLDPTVTYQHGFVFLRQLAVHLRTAIQTKKPENIQGVYNWQFIHALSLWTNVIGVLYNNKEKLIQQLVHPLTELIIGTIRLVPSPRYYPLRFHCIRLLIKLTELTSVFVPVLPFLLEMFDTTDFNKRHKTASLKAQYINFDTSLKLTKLQMDDRAYKDGLMDQFYELVMVYLVQYAHHVTFPELVYPLILKCKKFIKVCKVQNFVKVVRGLLEKVQENVNLIEERRQKTGLNVKDSTQMESWLEQSQQKSTSSPLVVHFQRYKSMRQREVLEDIAQKEKISLSGRASLPDLIRPEHQVSAKQSFASMIDKEISDNEDEEEELFQIKSKRKHDEIDDEQDEEEENESEEEEEEEDADDDDIPRTPPAKKRKAKMSNGNSSKPTTDEFLSIVKKKFDRRKDQVKTLSVDDF</sequence>
<reference evidence="5" key="1">
    <citation type="submission" date="2021-02" db="EMBL/GenBank/DDBJ databases">
        <authorList>
            <person name="Nowell W R."/>
        </authorList>
    </citation>
    <scope>NUCLEOTIDE SEQUENCE</scope>
</reference>
<dbReference type="GO" id="GO:0042273">
    <property type="term" value="P:ribosomal large subunit biogenesis"/>
    <property type="evidence" value="ECO:0007669"/>
    <property type="project" value="TreeGrafter"/>
</dbReference>
<evidence type="ECO:0000256" key="3">
    <source>
        <dbReference type="ARBA" id="ARBA00023242"/>
    </source>
</evidence>
<dbReference type="GO" id="GO:0000122">
    <property type="term" value="P:negative regulation of transcription by RNA polymerase II"/>
    <property type="evidence" value="ECO:0007669"/>
    <property type="project" value="TreeGrafter"/>
</dbReference>
<dbReference type="PANTHER" id="PTHR12687:SF4">
    <property type="entry name" value="NUCLEOLAR COMPLEX PROTEIN 2 HOMOLOG"/>
    <property type="match status" value="1"/>
</dbReference>
<keyword evidence="3" id="KW-0539">Nucleus</keyword>
<comment type="subcellular location">
    <subcellularLocation>
        <location evidence="1">Nucleus</location>
    </subcellularLocation>
</comment>
<dbReference type="Pfam" id="PF03715">
    <property type="entry name" value="Noc2"/>
    <property type="match status" value="1"/>
</dbReference>
<comment type="similarity">
    <text evidence="2">Belongs to the NOC2 family.</text>
</comment>
<accession>A0A816EVF7</accession>
<comment type="caution">
    <text evidence="5">The sequence shown here is derived from an EMBL/GenBank/DDBJ whole genome shotgun (WGS) entry which is preliminary data.</text>
</comment>
<feature type="region of interest" description="Disordered" evidence="4">
    <location>
        <begin position="317"/>
        <end position="392"/>
    </location>
</feature>
<evidence type="ECO:0000256" key="4">
    <source>
        <dbReference type="SAM" id="MobiDB-lite"/>
    </source>
</evidence>
<dbReference type="InterPro" id="IPR005343">
    <property type="entry name" value="Noc2"/>
</dbReference>
<evidence type="ECO:0000256" key="1">
    <source>
        <dbReference type="ARBA" id="ARBA00004123"/>
    </source>
</evidence>